<comment type="subcellular location">
    <subcellularLocation>
        <location evidence="11">Cytoplasm</location>
    </subcellularLocation>
</comment>
<dbReference type="InterPro" id="IPR027417">
    <property type="entry name" value="P-loop_NTPase"/>
</dbReference>
<dbReference type="AlphaFoldDB" id="A0A9D2JDU5"/>
<dbReference type="Gene3D" id="3.30.63.10">
    <property type="entry name" value="Guanylate Kinase phosphate binding domain"/>
    <property type="match status" value="1"/>
</dbReference>
<dbReference type="InterPro" id="IPR008144">
    <property type="entry name" value="Guanylate_kin-like_dom"/>
</dbReference>
<dbReference type="CDD" id="cd00071">
    <property type="entry name" value="GMPK"/>
    <property type="match status" value="1"/>
</dbReference>
<dbReference type="GO" id="GO:0004385">
    <property type="term" value="F:GMP kinase activity"/>
    <property type="evidence" value="ECO:0007669"/>
    <property type="project" value="UniProtKB-UniRule"/>
</dbReference>
<dbReference type="InterPro" id="IPR017665">
    <property type="entry name" value="Guanylate_kinase"/>
</dbReference>
<evidence type="ECO:0000256" key="9">
    <source>
        <dbReference type="ARBA" id="ARBA00030128"/>
    </source>
</evidence>
<dbReference type="GO" id="GO:0005829">
    <property type="term" value="C:cytosol"/>
    <property type="evidence" value="ECO:0007669"/>
    <property type="project" value="TreeGrafter"/>
</dbReference>
<reference evidence="13" key="2">
    <citation type="submission" date="2021-04" db="EMBL/GenBank/DDBJ databases">
        <authorList>
            <person name="Gilroy R."/>
        </authorList>
    </citation>
    <scope>NUCLEOTIDE SEQUENCE</scope>
    <source>
        <strain evidence="13">ChiHjej12B11-14209</strain>
    </source>
</reference>
<evidence type="ECO:0000256" key="7">
    <source>
        <dbReference type="ARBA" id="ARBA00022777"/>
    </source>
</evidence>
<sequence>MARRARTFVVSGPSGVGKGTLVARLRERMSGLGLTVSATTRAPRPGEIDGVSYHFMSEEEFDRRVADGEFLEWAWVHDHRYGTLASEVERVVSGGLSVILEIDVQGGLAVRSAIPDAVLVFVEPPSMEELERRLRGRGTEDEASIEVRLANARSEMAHAADYDVRIVNDDLARAVAELEDVIHTYEKDGGHAHDVRDQA</sequence>
<dbReference type="EC" id="2.7.4.8" evidence="3 11"/>
<evidence type="ECO:0000256" key="10">
    <source>
        <dbReference type="ARBA" id="ARBA00048594"/>
    </source>
</evidence>
<keyword evidence="8 11" id="KW-0067">ATP-binding</keyword>
<dbReference type="GO" id="GO:0005524">
    <property type="term" value="F:ATP binding"/>
    <property type="evidence" value="ECO:0007669"/>
    <property type="project" value="UniProtKB-UniRule"/>
</dbReference>
<evidence type="ECO:0000256" key="6">
    <source>
        <dbReference type="ARBA" id="ARBA00022741"/>
    </source>
</evidence>
<dbReference type="PROSITE" id="PS50052">
    <property type="entry name" value="GUANYLATE_KINASE_2"/>
    <property type="match status" value="1"/>
</dbReference>
<keyword evidence="7 11" id="KW-0418">Kinase</keyword>
<evidence type="ECO:0000256" key="11">
    <source>
        <dbReference type="HAMAP-Rule" id="MF_00328"/>
    </source>
</evidence>
<evidence type="ECO:0000313" key="13">
    <source>
        <dbReference type="EMBL" id="HIZ46760.1"/>
    </source>
</evidence>
<evidence type="ECO:0000256" key="8">
    <source>
        <dbReference type="ARBA" id="ARBA00022840"/>
    </source>
</evidence>
<dbReference type="NCBIfam" id="TIGR03263">
    <property type="entry name" value="guanyl_kin"/>
    <property type="match status" value="1"/>
</dbReference>
<gene>
    <name evidence="11 13" type="primary">gmk</name>
    <name evidence="13" type="ORF">IAA19_07075</name>
</gene>
<dbReference type="InterPro" id="IPR020590">
    <property type="entry name" value="Guanylate_kinase_CS"/>
</dbReference>
<name>A0A9D2JDU5_9ACTN</name>
<organism evidence="13 14">
    <name type="scientific">Candidatus Olsenella pullistercoris</name>
    <dbReference type="NCBI Taxonomy" id="2838712"/>
    <lineage>
        <taxon>Bacteria</taxon>
        <taxon>Bacillati</taxon>
        <taxon>Actinomycetota</taxon>
        <taxon>Coriobacteriia</taxon>
        <taxon>Coriobacteriales</taxon>
        <taxon>Atopobiaceae</taxon>
        <taxon>Olsenella</taxon>
    </lineage>
</organism>
<dbReference type="FunFam" id="3.30.63.10:FF:000002">
    <property type="entry name" value="Guanylate kinase 1"/>
    <property type="match status" value="1"/>
</dbReference>
<dbReference type="InterPro" id="IPR008145">
    <property type="entry name" value="GK/Ca_channel_bsu"/>
</dbReference>
<evidence type="ECO:0000256" key="2">
    <source>
        <dbReference type="ARBA" id="ARBA00005790"/>
    </source>
</evidence>
<dbReference type="PANTHER" id="PTHR23117">
    <property type="entry name" value="GUANYLATE KINASE-RELATED"/>
    <property type="match status" value="1"/>
</dbReference>
<accession>A0A9D2JDU5</accession>
<comment type="catalytic activity">
    <reaction evidence="10 11">
        <text>GMP + ATP = GDP + ADP</text>
        <dbReference type="Rhea" id="RHEA:20780"/>
        <dbReference type="ChEBI" id="CHEBI:30616"/>
        <dbReference type="ChEBI" id="CHEBI:58115"/>
        <dbReference type="ChEBI" id="CHEBI:58189"/>
        <dbReference type="ChEBI" id="CHEBI:456216"/>
        <dbReference type="EC" id="2.7.4.8"/>
    </reaction>
</comment>
<evidence type="ECO:0000256" key="5">
    <source>
        <dbReference type="ARBA" id="ARBA00022679"/>
    </source>
</evidence>
<protein>
    <recommendedName>
        <fullName evidence="4 11">Guanylate kinase</fullName>
        <ecNumber evidence="3 11">2.7.4.8</ecNumber>
    </recommendedName>
    <alternativeName>
        <fullName evidence="9 11">GMP kinase</fullName>
    </alternativeName>
</protein>
<dbReference type="PANTHER" id="PTHR23117:SF13">
    <property type="entry name" value="GUANYLATE KINASE"/>
    <property type="match status" value="1"/>
</dbReference>
<evidence type="ECO:0000256" key="3">
    <source>
        <dbReference type="ARBA" id="ARBA00012961"/>
    </source>
</evidence>
<keyword evidence="11" id="KW-0963">Cytoplasm</keyword>
<dbReference type="SUPFAM" id="SSF52540">
    <property type="entry name" value="P-loop containing nucleoside triphosphate hydrolases"/>
    <property type="match status" value="1"/>
</dbReference>
<keyword evidence="5 11" id="KW-0808">Transferase</keyword>
<dbReference type="Pfam" id="PF00625">
    <property type="entry name" value="Guanylate_kin"/>
    <property type="match status" value="1"/>
</dbReference>
<dbReference type="Proteomes" id="UP000824062">
    <property type="component" value="Unassembled WGS sequence"/>
</dbReference>
<comment type="function">
    <text evidence="1 11">Essential for recycling GMP and indirectly, cGMP.</text>
</comment>
<evidence type="ECO:0000256" key="1">
    <source>
        <dbReference type="ARBA" id="ARBA00003531"/>
    </source>
</evidence>
<evidence type="ECO:0000313" key="14">
    <source>
        <dbReference type="Proteomes" id="UP000824062"/>
    </source>
</evidence>
<evidence type="ECO:0000256" key="4">
    <source>
        <dbReference type="ARBA" id="ARBA00016296"/>
    </source>
</evidence>
<dbReference type="EMBL" id="DXBM01000059">
    <property type="protein sequence ID" value="HIZ46760.1"/>
    <property type="molecule type" value="Genomic_DNA"/>
</dbReference>
<feature type="domain" description="Guanylate kinase-like" evidence="12">
    <location>
        <begin position="5"/>
        <end position="183"/>
    </location>
</feature>
<evidence type="ECO:0000259" key="12">
    <source>
        <dbReference type="PROSITE" id="PS50052"/>
    </source>
</evidence>
<dbReference type="HAMAP" id="MF_00328">
    <property type="entry name" value="Guanylate_kinase"/>
    <property type="match status" value="1"/>
</dbReference>
<proteinExistence type="inferred from homology"/>
<dbReference type="Gene3D" id="3.40.50.300">
    <property type="entry name" value="P-loop containing nucleotide triphosphate hydrolases"/>
    <property type="match status" value="1"/>
</dbReference>
<comment type="similarity">
    <text evidence="2 11">Belongs to the guanylate kinase family.</text>
</comment>
<feature type="binding site" evidence="11">
    <location>
        <begin position="12"/>
        <end position="19"/>
    </location>
    <ligand>
        <name>ATP</name>
        <dbReference type="ChEBI" id="CHEBI:30616"/>
    </ligand>
</feature>
<dbReference type="PROSITE" id="PS00856">
    <property type="entry name" value="GUANYLATE_KINASE_1"/>
    <property type="match status" value="1"/>
</dbReference>
<comment type="caution">
    <text evidence="13">The sequence shown here is derived from an EMBL/GenBank/DDBJ whole genome shotgun (WGS) entry which is preliminary data.</text>
</comment>
<dbReference type="SMART" id="SM00072">
    <property type="entry name" value="GuKc"/>
    <property type="match status" value="1"/>
</dbReference>
<reference evidence="13" key="1">
    <citation type="journal article" date="2021" name="PeerJ">
        <title>Extensive microbial diversity within the chicken gut microbiome revealed by metagenomics and culture.</title>
        <authorList>
            <person name="Gilroy R."/>
            <person name="Ravi A."/>
            <person name="Getino M."/>
            <person name="Pursley I."/>
            <person name="Horton D.L."/>
            <person name="Alikhan N.F."/>
            <person name="Baker D."/>
            <person name="Gharbi K."/>
            <person name="Hall N."/>
            <person name="Watson M."/>
            <person name="Adriaenssens E.M."/>
            <person name="Foster-Nyarko E."/>
            <person name="Jarju S."/>
            <person name="Secka A."/>
            <person name="Antonio M."/>
            <person name="Oren A."/>
            <person name="Chaudhuri R.R."/>
            <person name="La Ragione R."/>
            <person name="Hildebrand F."/>
            <person name="Pallen M.J."/>
        </authorList>
    </citation>
    <scope>NUCLEOTIDE SEQUENCE</scope>
    <source>
        <strain evidence="13">ChiHjej12B11-14209</strain>
    </source>
</reference>
<keyword evidence="6 11" id="KW-0547">Nucleotide-binding</keyword>